<accession>A0A6N6NPI8</accession>
<evidence type="ECO:0000313" key="2">
    <source>
        <dbReference type="EMBL" id="KAB1635430.1"/>
    </source>
</evidence>
<feature type="transmembrane region" description="Helical" evidence="1">
    <location>
        <begin position="126"/>
        <end position="147"/>
    </location>
</feature>
<sequence length="510" mass="53477">MRSSAAPMAPRSPSHRQGFRSAFPAKLNSHEGDVTSLRPIGYNETIMASSFNLNAYGAMFRVRAAYSFEVGGLLVRMYAFMRTIGTVSMLTLSGYSYFMAGLVASVVAFALFLISPRVSKKIDERGQGAIVVPATCIALSGCAILLVTVLLKLPIALCFVGAVLMGFLPTPQALTRARWVYLVKSGRLGDGAPELKTVFSYEGVMDDIVFMVSPALSIALASGIHPIAGMGCGFICCVVGTLLLASSKDTEPVPGWEKKLANQEGAASADCSEGAAPAESGAAAEGLRNGSAPAAGSGIACDVSADAVDDARASKKKRSRSLFLTNPVVRTLFFLSLLMGCFFGIFDTATVSFAQIELNDPVFASLILAIESLVSTIVGFVFGMILFTARQSKKMLAFSIVIGLGYGSMIFVSSSVSLLVVIFVAAGTYAPFVITLNETAERAVPEANITEALTWVTSGSICGLAFGPTLAGVIIDTWGSFACFGTGAFVALAIPVLAILTYPMMKKQVG</sequence>
<keyword evidence="3" id="KW-1185">Reference proteome</keyword>
<keyword evidence="1" id="KW-0812">Transmembrane</keyword>
<dbReference type="GO" id="GO:0022857">
    <property type="term" value="F:transmembrane transporter activity"/>
    <property type="evidence" value="ECO:0007669"/>
    <property type="project" value="InterPro"/>
</dbReference>
<proteinExistence type="predicted"/>
<comment type="caution">
    <text evidence="2">The sequence shown here is derived from an EMBL/GenBank/DDBJ whole genome shotgun (WGS) entry which is preliminary data.</text>
</comment>
<feature type="transmembrane region" description="Helical" evidence="1">
    <location>
        <begin position="452"/>
        <end position="475"/>
    </location>
</feature>
<dbReference type="InterPro" id="IPR036259">
    <property type="entry name" value="MFS_trans_sf"/>
</dbReference>
<dbReference type="AlphaFoldDB" id="A0A6N6NPI8"/>
<dbReference type="PANTHER" id="PTHR23542">
    <property type="match status" value="1"/>
</dbReference>
<dbReference type="EMBL" id="WAJR01000046">
    <property type="protein sequence ID" value="KAB1635430.1"/>
    <property type="molecule type" value="Genomic_DNA"/>
</dbReference>
<keyword evidence="1" id="KW-1133">Transmembrane helix</keyword>
<feature type="transmembrane region" description="Helical" evidence="1">
    <location>
        <begin position="395"/>
        <end position="412"/>
    </location>
</feature>
<reference evidence="2 3" key="1">
    <citation type="submission" date="2019-09" db="EMBL/GenBank/DDBJ databases">
        <title>Whole genome shotgun sequencing (WGS) of Ellagibacter isourolithinifaciens DSM 104140(T) and Adlercreutzia muris DSM 29508(T).</title>
        <authorList>
            <person name="Stoll D.A."/>
            <person name="Danylec N."/>
            <person name="Huch M."/>
        </authorList>
    </citation>
    <scope>NUCLEOTIDE SEQUENCE [LARGE SCALE GENOMIC DNA]</scope>
    <source>
        <strain evidence="2 3">DSM 104140</strain>
    </source>
</reference>
<feature type="transmembrane region" description="Helical" evidence="1">
    <location>
        <begin position="322"/>
        <end position="346"/>
    </location>
</feature>
<feature type="transmembrane region" description="Helical" evidence="1">
    <location>
        <begin position="153"/>
        <end position="174"/>
    </location>
</feature>
<dbReference type="Proteomes" id="UP000468668">
    <property type="component" value="Unassembled WGS sequence"/>
</dbReference>
<protein>
    <submittedName>
        <fullName evidence="2">MFS transporter</fullName>
    </submittedName>
</protein>
<dbReference type="InterPro" id="IPR011701">
    <property type="entry name" value="MFS"/>
</dbReference>
<dbReference type="OrthoDB" id="9180256at2"/>
<dbReference type="Gene3D" id="1.20.1250.20">
    <property type="entry name" value="MFS general substrate transporter like domains"/>
    <property type="match status" value="1"/>
</dbReference>
<feature type="transmembrane region" description="Helical" evidence="1">
    <location>
        <begin position="95"/>
        <end position="114"/>
    </location>
</feature>
<evidence type="ECO:0000313" key="3">
    <source>
        <dbReference type="Proteomes" id="UP000468668"/>
    </source>
</evidence>
<feature type="transmembrane region" description="Helical" evidence="1">
    <location>
        <begin position="481"/>
        <end position="502"/>
    </location>
</feature>
<gene>
    <name evidence="2" type="ORF">F8C90_10525</name>
</gene>
<name>A0A6N6NPI8_9ACTN</name>
<evidence type="ECO:0000256" key="1">
    <source>
        <dbReference type="SAM" id="Phobius"/>
    </source>
</evidence>
<feature type="transmembrane region" description="Helical" evidence="1">
    <location>
        <begin position="418"/>
        <end position="440"/>
    </location>
</feature>
<dbReference type="PANTHER" id="PTHR23542:SF1">
    <property type="entry name" value="MAJOR FACILITATOR SUPERFAMILY (MFS) PROFILE DOMAIN-CONTAINING PROTEIN"/>
    <property type="match status" value="1"/>
</dbReference>
<dbReference type="Pfam" id="PF07690">
    <property type="entry name" value="MFS_1"/>
    <property type="match status" value="1"/>
</dbReference>
<organism evidence="2 3">
    <name type="scientific">Ellagibacter isourolithinifaciens</name>
    <dbReference type="NCBI Taxonomy" id="2137581"/>
    <lineage>
        <taxon>Bacteria</taxon>
        <taxon>Bacillati</taxon>
        <taxon>Actinomycetota</taxon>
        <taxon>Coriobacteriia</taxon>
        <taxon>Eggerthellales</taxon>
        <taxon>Eggerthellaceae</taxon>
        <taxon>Ellagibacter</taxon>
    </lineage>
</organism>
<keyword evidence="1" id="KW-0472">Membrane</keyword>
<feature type="transmembrane region" description="Helical" evidence="1">
    <location>
        <begin position="366"/>
        <end position="388"/>
    </location>
</feature>
<dbReference type="SUPFAM" id="SSF103473">
    <property type="entry name" value="MFS general substrate transporter"/>
    <property type="match status" value="1"/>
</dbReference>